<evidence type="ECO:0000256" key="3">
    <source>
        <dbReference type="ARBA" id="ARBA00004300"/>
    </source>
</evidence>
<dbReference type="GO" id="GO:0016020">
    <property type="term" value="C:membrane"/>
    <property type="evidence" value="ECO:0007669"/>
    <property type="project" value="UniProtKB-SubCell"/>
</dbReference>
<comment type="subunit">
    <text evidence="17">Interacts with AURKA, AURKB, BIRC5 and INCENP. May be a component of the CPC at least composed of BIRC5/survivin, CDCA8/borealin, INCENP and AURKB/Aurora-B.</text>
</comment>
<evidence type="ECO:0000256" key="1">
    <source>
        <dbReference type="ARBA" id="ARBA00004173"/>
    </source>
</evidence>
<evidence type="ECO:0000256" key="7">
    <source>
        <dbReference type="ARBA" id="ARBA00022692"/>
    </source>
</evidence>
<comment type="similarity">
    <text evidence="16">Belongs to the JTB family.</text>
</comment>
<name>A0AA97KKX8_EUBMA</name>
<dbReference type="Gene3D" id="3.30.720.220">
    <property type="match status" value="1"/>
</dbReference>
<dbReference type="PANTHER" id="PTHR13041:SF3">
    <property type="entry name" value="PROTEIN JTB"/>
    <property type="match status" value="1"/>
</dbReference>
<keyword evidence="21" id="KW-1185">Reference proteome</keyword>
<evidence type="ECO:0000256" key="13">
    <source>
        <dbReference type="ARBA" id="ARBA00023212"/>
    </source>
</evidence>
<keyword evidence="12 19" id="KW-0472">Membrane</keyword>
<comment type="subcellular location">
    <subcellularLocation>
        <location evidence="3">Cytoplasm</location>
        <location evidence="3">Cytoskeleton</location>
        <location evidence="3">Microtubule organizing center</location>
        <location evidence="3">Centrosome</location>
    </subcellularLocation>
    <subcellularLocation>
        <location evidence="2">Cytoplasm</location>
        <location evidence="2">Cytoskeleton</location>
        <location evidence="2">Spindle</location>
    </subcellularLocation>
    <subcellularLocation>
        <location evidence="4">Membrane</location>
        <topology evidence="4">Single-pass type I membrane protein</topology>
    </subcellularLocation>
    <subcellularLocation>
        <location evidence="1">Mitochondrion</location>
    </subcellularLocation>
</comment>
<evidence type="ECO:0000256" key="17">
    <source>
        <dbReference type="ARBA" id="ARBA00063184"/>
    </source>
</evidence>
<dbReference type="FunFam" id="3.30.720.220:FF:000001">
    <property type="entry name" value="Jumping translocation breakpoint"/>
    <property type="match status" value="1"/>
</dbReference>
<evidence type="ECO:0000256" key="15">
    <source>
        <dbReference type="ARBA" id="ARBA00058368"/>
    </source>
</evidence>
<evidence type="ECO:0000256" key="14">
    <source>
        <dbReference type="ARBA" id="ARBA00023306"/>
    </source>
</evidence>
<dbReference type="AlphaFoldDB" id="A0AA97KKX8"/>
<organism evidence="21 22">
    <name type="scientific">Eublepharis macularius</name>
    <name type="common">Leopard gecko</name>
    <name type="synonym">Cyrtodactylus macularius</name>
    <dbReference type="NCBI Taxonomy" id="481883"/>
    <lineage>
        <taxon>Eukaryota</taxon>
        <taxon>Metazoa</taxon>
        <taxon>Chordata</taxon>
        <taxon>Craniata</taxon>
        <taxon>Vertebrata</taxon>
        <taxon>Euteleostomi</taxon>
        <taxon>Lepidosauria</taxon>
        <taxon>Squamata</taxon>
        <taxon>Bifurcata</taxon>
        <taxon>Gekkota</taxon>
        <taxon>Eublepharidae</taxon>
        <taxon>Eublepharinae</taxon>
        <taxon>Eublepharis</taxon>
    </lineage>
</organism>
<proteinExistence type="inferred from homology"/>
<evidence type="ECO:0000256" key="10">
    <source>
        <dbReference type="ARBA" id="ARBA00022989"/>
    </source>
</evidence>
<keyword evidence="6" id="KW-0132">Cell division</keyword>
<keyword evidence="14" id="KW-0131">Cell cycle</keyword>
<feature type="transmembrane region" description="Helical" evidence="19">
    <location>
        <begin position="98"/>
        <end position="119"/>
    </location>
</feature>
<evidence type="ECO:0000256" key="12">
    <source>
        <dbReference type="ARBA" id="ARBA00023136"/>
    </source>
</evidence>
<evidence type="ECO:0000256" key="2">
    <source>
        <dbReference type="ARBA" id="ARBA00004186"/>
    </source>
</evidence>
<keyword evidence="5" id="KW-0963">Cytoplasm</keyword>
<keyword evidence="9" id="KW-0498">Mitosis</keyword>
<dbReference type="InterPro" id="IPR008657">
    <property type="entry name" value="JTB"/>
</dbReference>
<feature type="chain" id="PRO_5041694743" description="Protein JTB" evidence="20">
    <location>
        <begin position="24"/>
        <end position="139"/>
    </location>
</feature>
<evidence type="ECO:0000313" key="22">
    <source>
        <dbReference type="RefSeq" id="XP_054857907.1"/>
    </source>
</evidence>
<dbReference type="GO" id="GO:0005739">
    <property type="term" value="C:mitochondrion"/>
    <property type="evidence" value="ECO:0007669"/>
    <property type="project" value="UniProtKB-SubCell"/>
</dbReference>
<dbReference type="GO" id="GO:0005813">
    <property type="term" value="C:centrosome"/>
    <property type="evidence" value="ECO:0007669"/>
    <property type="project" value="UniProtKB-SubCell"/>
</dbReference>
<evidence type="ECO:0000256" key="19">
    <source>
        <dbReference type="SAM" id="Phobius"/>
    </source>
</evidence>
<dbReference type="PANTHER" id="PTHR13041">
    <property type="entry name" value="JTB PROTEIN-RELATED"/>
    <property type="match status" value="1"/>
</dbReference>
<dbReference type="GO" id="GO:0030496">
    <property type="term" value="C:midbody"/>
    <property type="evidence" value="ECO:0007669"/>
    <property type="project" value="TreeGrafter"/>
</dbReference>
<protein>
    <recommendedName>
        <fullName evidence="18">Protein JTB</fullName>
    </recommendedName>
</protein>
<keyword evidence="8 20" id="KW-0732">Signal</keyword>
<evidence type="ECO:0000256" key="20">
    <source>
        <dbReference type="SAM" id="SignalP"/>
    </source>
</evidence>
<evidence type="ECO:0000256" key="4">
    <source>
        <dbReference type="ARBA" id="ARBA00004479"/>
    </source>
</evidence>
<keyword evidence="7 19" id="KW-0812">Transmembrane</keyword>
<evidence type="ECO:0000256" key="8">
    <source>
        <dbReference type="ARBA" id="ARBA00022729"/>
    </source>
</evidence>
<keyword evidence="13" id="KW-0206">Cytoskeleton</keyword>
<comment type="function">
    <text evidence="15">Required for normal cytokinesis during mitosis. Plays a role in the regulation of cell proliferation. May be a component of the chromosomal passenger complex (CPC), a complex that acts as a key regulator of mitosis. The CPC complex has essential functions at the centromere in ensuring correct chromosome alignment and segregation and is required for chromatin-induced microtubule stabilization and spindle assembly. Increases AURKB activity. Inhibits apoptosis induced by TGFB1. Overexpression induces swelling of mitochondria and reduces mitochondrial membrane potential.</text>
</comment>
<accession>A0AA97KKX8</accession>
<gene>
    <name evidence="22" type="primary">JTB</name>
</gene>
<sequence length="139" mass="15460">MGQRWRLVVAALVGLIASSLGLAAVALESDGKTTENVSKASLCWRTEDFVVTQPCSPCSSFEAKRTPECRATGFIEHISCGKKEEIKSCRSAEMEARIFWKFEGSMIGLAAVFALLVVYRQRMLDRKALEKVRKQIESI</sequence>
<evidence type="ECO:0000256" key="5">
    <source>
        <dbReference type="ARBA" id="ARBA00022490"/>
    </source>
</evidence>
<reference evidence="22" key="1">
    <citation type="submission" date="2025-08" db="UniProtKB">
        <authorList>
            <consortium name="RefSeq"/>
        </authorList>
    </citation>
    <scope>IDENTIFICATION</scope>
    <source>
        <tissue evidence="22">Blood</tissue>
    </source>
</reference>
<evidence type="ECO:0000256" key="11">
    <source>
        <dbReference type="ARBA" id="ARBA00023128"/>
    </source>
</evidence>
<dbReference type="RefSeq" id="XP_054857907.1">
    <property type="nucleotide sequence ID" value="XM_055001932.1"/>
</dbReference>
<keyword evidence="10 19" id="KW-1133">Transmembrane helix</keyword>
<dbReference type="GO" id="GO:0005819">
    <property type="term" value="C:spindle"/>
    <property type="evidence" value="ECO:0007669"/>
    <property type="project" value="UniProtKB-SubCell"/>
</dbReference>
<evidence type="ECO:0000256" key="6">
    <source>
        <dbReference type="ARBA" id="ARBA00022618"/>
    </source>
</evidence>
<dbReference type="Pfam" id="PF05439">
    <property type="entry name" value="JTB"/>
    <property type="match status" value="1"/>
</dbReference>
<dbReference type="Proteomes" id="UP001190640">
    <property type="component" value="Chromosome 1"/>
</dbReference>
<evidence type="ECO:0000256" key="16">
    <source>
        <dbReference type="ARBA" id="ARBA00060886"/>
    </source>
</evidence>
<evidence type="ECO:0000256" key="9">
    <source>
        <dbReference type="ARBA" id="ARBA00022776"/>
    </source>
</evidence>
<dbReference type="GeneID" id="129344985"/>
<dbReference type="GO" id="GO:0000281">
    <property type="term" value="P:mitotic cytokinesis"/>
    <property type="evidence" value="ECO:0007669"/>
    <property type="project" value="TreeGrafter"/>
</dbReference>
<evidence type="ECO:0000313" key="21">
    <source>
        <dbReference type="Proteomes" id="UP001190640"/>
    </source>
</evidence>
<keyword evidence="11" id="KW-0496">Mitochondrion</keyword>
<dbReference type="CTD" id="10899"/>
<evidence type="ECO:0000256" key="18">
    <source>
        <dbReference type="ARBA" id="ARBA00068227"/>
    </source>
</evidence>
<feature type="signal peptide" evidence="20">
    <location>
        <begin position="1"/>
        <end position="23"/>
    </location>
</feature>